<dbReference type="GO" id="GO:0016787">
    <property type="term" value="F:hydrolase activity"/>
    <property type="evidence" value="ECO:0007669"/>
    <property type="project" value="UniProtKB-KW"/>
</dbReference>
<evidence type="ECO:0000313" key="6">
    <source>
        <dbReference type="Proteomes" id="UP000736373"/>
    </source>
</evidence>
<sequence>MKQKGIAMWLCIAVCGAAQTAYAAPTEIQVTPARVWRDATHHMLLDAARAGSRIVAVGAHGIVLLSDDNGRTYIQARSVPATSTLTGVYFADASHGWAVGQQGVILASEDGGETWRLQRSDASTDQPLFSVYFADRLHGWAVGLWSLMLQTEDGGVHWTTVKLPPPPGASKADRNLFRIFAGGNGTLYVAAEQGLVLRSRDYGATWEYRQTGGKGSLWAGTVASGGTVFVGGLLGHLYVSRDDGDTWSAVDSGTTSSITDLVANGENFYGVGLDGLLIEGSAKAQRLTTKHRQDREALTAVVLLRASAPALFSKDGVLTSN</sequence>
<evidence type="ECO:0000259" key="4">
    <source>
        <dbReference type="Pfam" id="PF14870"/>
    </source>
</evidence>
<dbReference type="PANTHER" id="PTHR47199:SF2">
    <property type="entry name" value="PHOTOSYSTEM II STABILITY_ASSEMBLY FACTOR HCF136, CHLOROPLASTIC"/>
    <property type="match status" value="1"/>
</dbReference>
<evidence type="ECO:0000256" key="1">
    <source>
        <dbReference type="ARBA" id="ARBA00022531"/>
    </source>
</evidence>
<dbReference type="InterPro" id="IPR036278">
    <property type="entry name" value="Sialidase_sf"/>
</dbReference>
<evidence type="ECO:0000256" key="2">
    <source>
        <dbReference type="ARBA" id="ARBA00023276"/>
    </source>
</evidence>
<feature type="domain" description="Photosynthesis system II assembly factor Ycf48/Hcf136-like" evidence="4">
    <location>
        <begin position="78"/>
        <end position="211"/>
    </location>
</feature>
<reference evidence="5 6" key="1">
    <citation type="submission" date="2019-09" db="EMBL/GenBank/DDBJ databases">
        <title>Paraburkholderia podalyriae sp. nov., A South African Podalyria-associated rhizobium.</title>
        <authorList>
            <person name="Mavima L."/>
            <person name="Beukes C.W."/>
            <person name="Palmer M."/>
            <person name="De Meyer S.E."/>
            <person name="James E.K."/>
            <person name="Maluk M."/>
            <person name="Avontuur J.R."/>
            <person name="Chan W.Y."/>
            <person name="Venter S.N."/>
            <person name="Steenkamp E.T."/>
        </authorList>
    </citation>
    <scope>NUCLEOTIDE SEQUENCE [LARGE SCALE GENOMIC DNA]</scope>
    <source>
        <strain evidence="5 6">WC7.3b</strain>
    </source>
</reference>
<feature type="signal peptide" evidence="3">
    <location>
        <begin position="1"/>
        <end position="23"/>
    </location>
</feature>
<comment type="caution">
    <text evidence="5">The sequence shown here is derived from an EMBL/GenBank/DDBJ whole genome shotgun (WGS) entry which is preliminary data.</text>
</comment>
<organism evidence="5 6">
    <name type="scientific">Paraburkholderia podalyriae</name>
    <dbReference type="NCBI Taxonomy" id="1938811"/>
    <lineage>
        <taxon>Bacteria</taxon>
        <taxon>Pseudomonadati</taxon>
        <taxon>Pseudomonadota</taxon>
        <taxon>Betaproteobacteria</taxon>
        <taxon>Burkholderiales</taxon>
        <taxon>Burkholderiaceae</taxon>
        <taxon>Paraburkholderia</taxon>
    </lineage>
</organism>
<gene>
    <name evidence="5" type="ORF">F6X42_34965</name>
</gene>
<proteinExistence type="predicted"/>
<keyword evidence="2" id="KW-0604">Photosystem II</keyword>
<keyword evidence="6" id="KW-1185">Reference proteome</keyword>
<evidence type="ECO:0000256" key="3">
    <source>
        <dbReference type="SAM" id="SignalP"/>
    </source>
</evidence>
<dbReference type="SUPFAM" id="SSF50939">
    <property type="entry name" value="Sialidases"/>
    <property type="match status" value="1"/>
</dbReference>
<evidence type="ECO:0000313" key="5">
    <source>
        <dbReference type="EMBL" id="MBC8751536.1"/>
    </source>
</evidence>
<dbReference type="Pfam" id="PF14870">
    <property type="entry name" value="PSII_BNR"/>
    <property type="match status" value="1"/>
</dbReference>
<dbReference type="InterPro" id="IPR015943">
    <property type="entry name" value="WD40/YVTN_repeat-like_dom_sf"/>
</dbReference>
<keyword evidence="3" id="KW-0732">Signal</keyword>
<accession>A0ABR7PZ93</accession>
<dbReference type="CDD" id="cd15482">
    <property type="entry name" value="Sialidase_non-viral"/>
    <property type="match status" value="1"/>
</dbReference>
<keyword evidence="5" id="KW-0378">Hydrolase</keyword>
<dbReference type="Gene3D" id="2.130.10.10">
    <property type="entry name" value="YVTN repeat-like/Quinoprotein amine dehydrogenase"/>
    <property type="match status" value="2"/>
</dbReference>
<name>A0ABR7PZ93_9BURK</name>
<dbReference type="EMBL" id="VZQQ01000058">
    <property type="protein sequence ID" value="MBC8751536.1"/>
    <property type="molecule type" value="Genomic_DNA"/>
</dbReference>
<feature type="chain" id="PRO_5047170649" evidence="3">
    <location>
        <begin position="24"/>
        <end position="321"/>
    </location>
</feature>
<dbReference type="InterPro" id="IPR028203">
    <property type="entry name" value="PSII_CF48-like_dom"/>
</dbReference>
<keyword evidence="1" id="KW-0602">Photosynthesis</keyword>
<dbReference type="PANTHER" id="PTHR47199">
    <property type="entry name" value="PHOTOSYSTEM II STABILITY/ASSEMBLY FACTOR HCF136, CHLOROPLASTIC"/>
    <property type="match status" value="1"/>
</dbReference>
<dbReference type="Proteomes" id="UP000736373">
    <property type="component" value="Unassembled WGS sequence"/>
</dbReference>
<protein>
    <submittedName>
        <fullName evidence="5">Glycosyl hydrolase</fullName>
    </submittedName>
</protein>